<dbReference type="AlphaFoldDB" id="A0A3P3W8C2"/>
<sequence>MKQSYNSYEEINRHLEILKIEREISFHRLMQSTSSISKSLTAPNLIKMGLGTIGTTISSSLGQSKQLKVFLFTTVLKFLIRKLFKRK</sequence>
<dbReference type="Pfam" id="PF19852">
    <property type="entry name" value="DUF6327"/>
    <property type="match status" value="1"/>
</dbReference>
<protein>
    <submittedName>
        <fullName evidence="1">Uncharacterized protein</fullName>
    </submittedName>
</protein>
<evidence type="ECO:0000313" key="2">
    <source>
        <dbReference type="Proteomes" id="UP000275719"/>
    </source>
</evidence>
<keyword evidence="2" id="KW-1185">Reference proteome</keyword>
<dbReference type="RefSeq" id="WP_125018996.1">
    <property type="nucleotide sequence ID" value="NZ_RQVQ01000016.1"/>
</dbReference>
<reference evidence="1 2" key="1">
    <citation type="submission" date="2018-11" db="EMBL/GenBank/DDBJ databases">
        <title>Flavobacterium sp. nov., YIM 102701-2 draft genome.</title>
        <authorList>
            <person name="Li G."/>
            <person name="Jiang Y."/>
        </authorList>
    </citation>
    <scope>NUCLEOTIDE SEQUENCE [LARGE SCALE GENOMIC DNA]</scope>
    <source>
        <strain evidence="1 2">YIM 102701-2</strain>
    </source>
</reference>
<dbReference type="OrthoDB" id="1150607at2"/>
<gene>
    <name evidence="1" type="ORF">EG240_08655</name>
</gene>
<comment type="caution">
    <text evidence="1">The sequence shown here is derived from an EMBL/GenBank/DDBJ whole genome shotgun (WGS) entry which is preliminary data.</text>
</comment>
<dbReference type="Proteomes" id="UP000275719">
    <property type="component" value="Unassembled WGS sequence"/>
</dbReference>
<organism evidence="1 2">
    <name type="scientific">Paenimyroides tangerinum</name>
    <dbReference type="NCBI Taxonomy" id="2488728"/>
    <lineage>
        <taxon>Bacteria</taxon>
        <taxon>Pseudomonadati</taxon>
        <taxon>Bacteroidota</taxon>
        <taxon>Flavobacteriia</taxon>
        <taxon>Flavobacteriales</taxon>
        <taxon>Flavobacteriaceae</taxon>
        <taxon>Paenimyroides</taxon>
    </lineage>
</organism>
<proteinExistence type="predicted"/>
<dbReference type="EMBL" id="RQVQ01000016">
    <property type="protein sequence ID" value="RRJ90587.1"/>
    <property type="molecule type" value="Genomic_DNA"/>
</dbReference>
<accession>A0A3P3W8C2</accession>
<dbReference type="InterPro" id="IPR046290">
    <property type="entry name" value="DUF6327"/>
</dbReference>
<name>A0A3P3W8C2_9FLAO</name>
<evidence type="ECO:0000313" key="1">
    <source>
        <dbReference type="EMBL" id="RRJ90587.1"/>
    </source>
</evidence>